<dbReference type="GO" id="GO:0017154">
    <property type="term" value="F:semaphorin receptor activity"/>
    <property type="evidence" value="ECO:0007669"/>
    <property type="project" value="InterPro"/>
</dbReference>
<evidence type="ECO:0000256" key="2">
    <source>
        <dbReference type="ARBA" id="ARBA00022782"/>
    </source>
</evidence>
<keyword evidence="2" id="KW-0221">Differentiation</keyword>
<dbReference type="Gene3D" id="2.60.40.10">
    <property type="entry name" value="Immunoglobulins"/>
    <property type="match status" value="1"/>
</dbReference>
<dbReference type="InterPro" id="IPR041019">
    <property type="entry name" value="TIG1_plexin"/>
</dbReference>
<dbReference type="PANTHER" id="PTHR22625:SF70">
    <property type="entry name" value="PLEXIN A, ISOFORM A"/>
    <property type="match status" value="1"/>
</dbReference>
<protein>
    <recommendedName>
        <fullName evidence="8">Sema domain-containing protein</fullName>
    </recommendedName>
</protein>
<dbReference type="Gene3D" id="2.130.10.10">
    <property type="entry name" value="YVTN repeat-like/Quinoprotein amine dehydrogenase"/>
    <property type="match status" value="1"/>
</dbReference>
<comment type="caution">
    <text evidence="7">Lacks conserved residue(s) required for the propagation of feature annotation.</text>
</comment>
<keyword evidence="4" id="KW-0472">Membrane</keyword>
<organism evidence="9 10">
    <name type="scientific">Aquatica leii</name>
    <dbReference type="NCBI Taxonomy" id="1421715"/>
    <lineage>
        <taxon>Eukaryota</taxon>
        <taxon>Metazoa</taxon>
        <taxon>Ecdysozoa</taxon>
        <taxon>Arthropoda</taxon>
        <taxon>Hexapoda</taxon>
        <taxon>Insecta</taxon>
        <taxon>Pterygota</taxon>
        <taxon>Neoptera</taxon>
        <taxon>Endopterygota</taxon>
        <taxon>Coleoptera</taxon>
        <taxon>Polyphaga</taxon>
        <taxon>Elateriformia</taxon>
        <taxon>Elateroidea</taxon>
        <taxon>Lampyridae</taxon>
        <taxon>Luciolinae</taxon>
        <taxon>Aquatica</taxon>
    </lineage>
</organism>
<dbReference type="EMBL" id="JARPUR010000005">
    <property type="protein sequence ID" value="KAK4876218.1"/>
    <property type="molecule type" value="Genomic_DNA"/>
</dbReference>
<proteinExistence type="predicted"/>
<dbReference type="GO" id="GO:0030154">
    <property type="term" value="P:cell differentiation"/>
    <property type="evidence" value="ECO:0007669"/>
    <property type="project" value="UniProtKB-KW"/>
</dbReference>
<evidence type="ECO:0000256" key="1">
    <source>
        <dbReference type="ARBA" id="ARBA00004370"/>
    </source>
</evidence>
<dbReference type="GO" id="GO:0002116">
    <property type="term" value="C:semaphorin receptor complex"/>
    <property type="evidence" value="ECO:0007669"/>
    <property type="project" value="TreeGrafter"/>
</dbReference>
<dbReference type="InterPro" id="IPR001627">
    <property type="entry name" value="Semap_dom"/>
</dbReference>
<keyword evidence="3" id="KW-0524">Neurogenesis</keyword>
<evidence type="ECO:0000259" key="8">
    <source>
        <dbReference type="PROSITE" id="PS51004"/>
    </source>
</evidence>
<dbReference type="InterPro" id="IPR002165">
    <property type="entry name" value="Plexin_repeat"/>
</dbReference>
<feature type="domain" description="Sema" evidence="8">
    <location>
        <begin position="1"/>
        <end position="415"/>
    </location>
</feature>
<dbReference type="InterPro" id="IPR015943">
    <property type="entry name" value="WD40/YVTN_repeat-like_dom_sf"/>
</dbReference>
<dbReference type="PANTHER" id="PTHR22625">
    <property type="entry name" value="PLEXIN"/>
    <property type="match status" value="1"/>
</dbReference>
<keyword evidence="6" id="KW-0325">Glycoprotein</keyword>
<dbReference type="Pfam" id="PF01437">
    <property type="entry name" value="PSI"/>
    <property type="match status" value="2"/>
</dbReference>
<evidence type="ECO:0000256" key="3">
    <source>
        <dbReference type="ARBA" id="ARBA00022902"/>
    </source>
</evidence>
<evidence type="ECO:0000256" key="7">
    <source>
        <dbReference type="PROSITE-ProRule" id="PRU00352"/>
    </source>
</evidence>
<evidence type="ECO:0000256" key="6">
    <source>
        <dbReference type="ARBA" id="ARBA00023180"/>
    </source>
</evidence>
<sequence>MFTDPAIEVFDHVIIDKITGRVYIAAANRVYQLSPELDLQTDVIDGPVNNVNKVLLIDYSTPNLISCGSARKTCRIHRLHNISDTLEIDEVVVSSHAEASAVAFIGPGSLERSQVMYIGVTNTLHSEIPAVSTRSLNWNNLFETVTSKTRIYVGSLHREQYSIRYVYGFSSEGFNYFLTTQRKSTKSNELESKLVRVCQYDEDYYSYTEVPIRCAITSQPGRNYNWAQAAYVSKVGSKLAKNLNITTKDDVLFVVFSESANNSSALCIYTLKNIQRKFTENIQKCFKGIGQRGLDFITPNQPCLSTRLQIEKNFCGLDINTPLGGEDPIQIESGRQFQTEVTAITIGVANEFTIAFIGTVTGHLKKILVESNNLSSEYEDLVVNKGSRVNSDLHFDPNFDYLYVATQNTISKVKVHNCDAHRIYEECVTAVDPFCGWCSLENKCSSQNNCMSDDVKNWIRHKTINFSTQVTPEQIQVSVTQHLNLMVPNVPNTDGEFKCKFQILGKIIVTSAKKENNSVRCPTPSTELLPSIPKEQHFVNAKLSVSAEFESDLSSTGVTFYDCGTFSTCSKCVSSSFSCNWCVGRQRCFDNITDHCKSGDVISGISTAGPSYRSGPELCATVA</sequence>
<dbReference type="AlphaFoldDB" id="A0AAN7P5N6"/>
<comment type="subcellular location">
    <subcellularLocation>
        <location evidence="1">Membrane</location>
    </subcellularLocation>
</comment>
<dbReference type="Pfam" id="PF17960">
    <property type="entry name" value="TIG_plexin"/>
    <property type="match status" value="1"/>
</dbReference>
<dbReference type="SMART" id="SM00423">
    <property type="entry name" value="PSI"/>
    <property type="match status" value="2"/>
</dbReference>
<dbReference type="Proteomes" id="UP001353858">
    <property type="component" value="Unassembled WGS sequence"/>
</dbReference>
<dbReference type="InterPro" id="IPR036352">
    <property type="entry name" value="Semap_dom_sf"/>
</dbReference>
<dbReference type="InterPro" id="IPR016201">
    <property type="entry name" value="PSI"/>
</dbReference>
<keyword evidence="5" id="KW-1015">Disulfide bond</keyword>
<dbReference type="CDD" id="cd11236">
    <property type="entry name" value="Sema_plexin_like"/>
    <property type="match status" value="1"/>
</dbReference>
<dbReference type="SUPFAM" id="SSF101912">
    <property type="entry name" value="Sema domain"/>
    <property type="match status" value="1"/>
</dbReference>
<dbReference type="InterPro" id="IPR013783">
    <property type="entry name" value="Ig-like_fold"/>
</dbReference>
<dbReference type="InterPro" id="IPR031148">
    <property type="entry name" value="Plexin"/>
</dbReference>
<evidence type="ECO:0000313" key="10">
    <source>
        <dbReference type="Proteomes" id="UP001353858"/>
    </source>
</evidence>
<dbReference type="GO" id="GO:0030334">
    <property type="term" value="P:regulation of cell migration"/>
    <property type="evidence" value="ECO:0007669"/>
    <property type="project" value="TreeGrafter"/>
</dbReference>
<dbReference type="GO" id="GO:0007399">
    <property type="term" value="P:nervous system development"/>
    <property type="evidence" value="ECO:0007669"/>
    <property type="project" value="UniProtKB-KW"/>
</dbReference>
<evidence type="ECO:0000256" key="5">
    <source>
        <dbReference type="ARBA" id="ARBA00023157"/>
    </source>
</evidence>
<keyword evidence="10" id="KW-1185">Reference proteome</keyword>
<dbReference type="SMART" id="SM00630">
    <property type="entry name" value="Sema"/>
    <property type="match status" value="1"/>
</dbReference>
<evidence type="ECO:0000256" key="4">
    <source>
        <dbReference type="ARBA" id="ARBA00023136"/>
    </source>
</evidence>
<dbReference type="GO" id="GO:0005886">
    <property type="term" value="C:plasma membrane"/>
    <property type="evidence" value="ECO:0007669"/>
    <property type="project" value="TreeGrafter"/>
</dbReference>
<dbReference type="Pfam" id="PF01403">
    <property type="entry name" value="Sema"/>
    <property type="match status" value="1"/>
</dbReference>
<name>A0AAN7P5N6_9COLE</name>
<reference evidence="10" key="1">
    <citation type="submission" date="2023-01" db="EMBL/GenBank/DDBJ databases">
        <title>Key to firefly adult light organ development and bioluminescence: homeobox transcription factors regulate luciferase expression and transportation to peroxisome.</title>
        <authorList>
            <person name="Fu X."/>
        </authorList>
    </citation>
    <scope>NUCLEOTIDE SEQUENCE [LARGE SCALE GENOMIC DNA]</scope>
</reference>
<evidence type="ECO:0000313" key="9">
    <source>
        <dbReference type="EMBL" id="KAK4876218.1"/>
    </source>
</evidence>
<gene>
    <name evidence="9" type="ORF">RN001_012640</name>
</gene>
<dbReference type="SUPFAM" id="SSF103575">
    <property type="entry name" value="Plexin repeat"/>
    <property type="match status" value="1"/>
</dbReference>
<comment type="caution">
    <text evidence="9">The sequence shown here is derived from an EMBL/GenBank/DDBJ whole genome shotgun (WGS) entry which is preliminary data.</text>
</comment>
<dbReference type="PROSITE" id="PS51004">
    <property type="entry name" value="SEMA"/>
    <property type="match status" value="1"/>
</dbReference>
<accession>A0AAN7P5N6</accession>